<feature type="non-terminal residue" evidence="2">
    <location>
        <position position="1"/>
    </location>
</feature>
<evidence type="ECO:0000313" key="2">
    <source>
        <dbReference type="EMBL" id="GAF88371.1"/>
    </source>
</evidence>
<dbReference type="GO" id="GO:0016887">
    <property type="term" value="F:ATP hydrolysis activity"/>
    <property type="evidence" value="ECO:0007669"/>
    <property type="project" value="InterPro"/>
</dbReference>
<dbReference type="InterPro" id="IPR003439">
    <property type="entry name" value="ABC_transporter-like_ATP-bd"/>
</dbReference>
<evidence type="ECO:0000259" key="1">
    <source>
        <dbReference type="Pfam" id="PF00005"/>
    </source>
</evidence>
<organism evidence="2">
    <name type="scientific">marine sediment metagenome</name>
    <dbReference type="NCBI Taxonomy" id="412755"/>
    <lineage>
        <taxon>unclassified sequences</taxon>
        <taxon>metagenomes</taxon>
        <taxon>ecological metagenomes</taxon>
    </lineage>
</organism>
<reference evidence="2" key="1">
    <citation type="journal article" date="2014" name="Front. Microbiol.">
        <title>High frequency of phylogenetically diverse reductive dehalogenase-homologous genes in deep subseafloor sedimentary metagenomes.</title>
        <authorList>
            <person name="Kawai M."/>
            <person name="Futagami T."/>
            <person name="Toyoda A."/>
            <person name="Takaki Y."/>
            <person name="Nishi S."/>
            <person name="Hori S."/>
            <person name="Arai W."/>
            <person name="Tsubouchi T."/>
            <person name="Morono Y."/>
            <person name="Uchiyama I."/>
            <person name="Ito T."/>
            <person name="Fujiyama A."/>
            <person name="Inagaki F."/>
            <person name="Takami H."/>
        </authorList>
    </citation>
    <scope>NUCLEOTIDE SEQUENCE</scope>
    <source>
        <strain evidence="2">Expedition CK06-06</strain>
    </source>
</reference>
<comment type="caution">
    <text evidence="2">The sequence shown here is derived from an EMBL/GenBank/DDBJ whole genome shotgun (WGS) entry which is preliminary data.</text>
</comment>
<dbReference type="Pfam" id="PF00005">
    <property type="entry name" value="ABC_tran"/>
    <property type="match status" value="1"/>
</dbReference>
<proteinExistence type="predicted"/>
<dbReference type="SUPFAM" id="SSF52540">
    <property type="entry name" value="P-loop containing nucleoside triphosphate hydrolases"/>
    <property type="match status" value="1"/>
</dbReference>
<gene>
    <name evidence="2" type="ORF">S01H1_29197</name>
</gene>
<dbReference type="GO" id="GO:0005524">
    <property type="term" value="F:ATP binding"/>
    <property type="evidence" value="ECO:0007669"/>
    <property type="project" value="InterPro"/>
</dbReference>
<dbReference type="InterPro" id="IPR039421">
    <property type="entry name" value="Type_1_exporter"/>
</dbReference>
<dbReference type="Gene3D" id="3.40.50.300">
    <property type="entry name" value="P-loop containing nucleotide triphosphate hydrolases"/>
    <property type="match status" value="1"/>
</dbReference>
<dbReference type="GO" id="GO:0042626">
    <property type="term" value="F:ATPase-coupled transmembrane transporter activity"/>
    <property type="evidence" value="ECO:0007669"/>
    <property type="project" value="TreeGrafter"/>
</dbReference>
<feature type="domain" description="ABC transporter" evidence="1">
    <location>
        <begin position="15"/>
        <end position="57"/>
    </location>
</feature>
<protein>
    <recommendedName>
        <fullName evidence="1">ABC transporter domain-containing protein</fullName>
    </recommendedName>
</protein>
<dbReference type="PANTHER" id="PTHR24221:SF654">
    <property type="entry name" value="ATP-BINDING CASSETTE SUB-FAMILY B MEMBER 6"/>
    <property type="match status" value="1"/>
</dbReference>
<dbReference type="EMBL" id="BARS01017887">
    <property type="protein sequence ID" value="GAF88371.1"/>
    <property type="molecule type" value="Genomic_DNA"/>
</dbReference>
<accession>X0TM83</accession>
<dbReference type="InterPro" id="IPR027417">
    <property type="entry name" value="P-loop_NTPase"/>
</dbReference>
<dbReference type="AlphaFoldDB" id="X0TM83"/>
<name>X0TM83_9ZZZZ</name>
<sequence>AAKIADIHDFVLELPEGYQTVVGERGLKLSGGQRQRLAIARAVYREPEVYIFDEATSSLDTYSEKRIQRSIEDLSQSKTVIAIAHRLSTVINADEIFAIKDGRIIERGNHRDLLNKKGFYAKLYANQHNIQNGTKEKDSINS</sequence>
<dbReference type="PANTHER" id="PTHR24221">
    <property type="entry name" value="ATP-BINDING CASSETTE SUB-FAMILY B"/>
    <property type="match status" value="1"/>
</dbReference>